<proteinExistence type="predicted"/>
<feature type="domain" description="RDD" evidence="8">
    <location>
        <begin position="63"/>
        <end position="193"/>
    </location>
</feature>
<keyword evidence="3 7" id="KW-0812">Transmembrane</keyword>
<evidence type="ECO:0000256" key="7">
    <source>
        <dbReference type="SAM" id="Phobius"/>
    </source>
</evidence>
<evidence type="ECO:0000256" key="5">
    <source>
        <dbReference type="ARBA" id="ARBA00023136"/>
    </source>
</evidence>
<comment type="caution">
    <text evidence="9">The sequence shown here is derived from an EMBL/GenBank/DDBJ whole genome shotgun (WGS) entry which is preliminary data.</text>
</comment>
<protein>
    <recommendedName>
        <fullName evidence="8">RDD domain-containing protein</fullName>
    </recommendedName>
</protein>
<keyword evidence="4 7" id="KW-1133">Transmembrane helix</keyword>
<evidence type="ECO:0000256" key="3">
    <source>
        <dbReference type="ARBA" id="ARBA00022692"/>
    </source>
</evidence>
<evidence type="ECO:0000256" key="1">
    <source>
        <dbReference type="ARBA" id="ARBA00004651"/>
    </source>
</evidence>
<name>A0A9W6S0L0_9ACTN</name>
<dbReference type="Proteomes" id="UP001165074">
    <property type="component" value="Unassembled WGS sequence"/>
</dbReference>
<dbReference type="GO" id="GO:0005886">
    <property type="term" value="C:plasma membrane"/>
    <property type="evidence" value="ECO:0007669"/>
    <property type="project" value="UniProtKB-SubCell"/>
</dbReference>
<dbReference type="RefSeq" id="WP_285572903.1">
    <property type="nucleotide sequence ID" value="NZ_BSTK01000005.1"/>
</dbReference>
<gene>
    <name evidence="9" type="ORF">Airi02_036840</name>
</gene>
<evidence type="ECO:0000259" key="8">
    <source>
        <dbReference type="Pfam" id="PF06271"/>
    </source>
</evidence>
<evidence type="ECO:0000256" key="4">
    <source>
        <dbReference type="ARBA" id="ARBA00022989"/>
    </source>
</evidence>
<dbReference type="InterPro" id="IPR051791">
    <property type="entry name" value="Pra-immunoreactive"/>
</dbReference>
<reference evidence="9" key="1">
    <citation type="submission" date="2023-03" db="EMBL/GenBank/DDBJ databases">
        <title>Actinoallomurus iriomotensis NBRC 103684.</title>
        <authorList>
            <person name="Ichikawa N."/>
            <person name="Sato H."/>
            <person name="Tonouchi N."/>
        </authorList>
    </citation>
    <scope>NUCLEOTIDE SEQUENCE</scope>
    <source>
        <strain evidence="9">NBRC 103684</strain>
    </source>
</reference>
<accession>A0A9W6S0L0</accession>
<feature type="transmembrane region" description="Helical" evidence="7">
    <location>
        <begin position="69"/>
        <end position="90"/>
    </location>
</feature>
<evidence type="ECO:0000256" key="2">
    <source>
        <dbReference type="ARBA" id="ARBA00022475"/>
    </source>
</evidence>
<dbReference type="Pfam" id="PF06271">
    <property type="entry name" value="RDD"/>
    <property type="match status" value="1"/>
</dbReference>
<dbReference type="PANTHER" id="PTHR36115">
    <property type="entry name" value="PROLINE-RICH ANTIGEN HOMOLOG-RELATED"/>
    <property type="match status" value="1"/>
</dbReference>
<dbReference type="InterPro" id="IPR010432">
    <property type="entry name" value="RDD"/>
</dbReference>
<dbReference type="PANTHER" id="PTHR36115:SF4">
    <property type="entry name" value="MEMBRANE PROTEIN"/>
    <property type="match status" value="1"/>
</dbReference>
<feature type="transmembrane region" description="Helical" evidence="7">
    <location>
        <begin position="102"/>
        <end position="122"/>
    </location>
</feature>
<dbReference type="EMBL" id="BSTK01000005">
    <property type="protein sequence ID" value="GLY85755.1"/>
    <property type="molecule type" value="Genomic_DNA"/>
</dbReference>
<feature type="compositionally biased region" description="Pro residues" evidence="6">
    <location>
        <begin position="32"/>
        <end position="47"/>
    </location>
</feature>
<keyword evidence="5 7" id="KW-0472">Membrane</keyword>
<feature type="transmembrane region" description="Helical" evidence="7">
    <location>
        <begin position="159"/>
        <end position="182"/>
    </location>
</feature>
<organism evidence="9 10">
    <name type="scientific">Actinoallomurus iriomotensis</name>
    <dbReference type="NCBI Taxonomy" id="478107"/>
    <lineage>
        <taxon>Bacteria</taxon>
        <taxon>Bacillati</taxon>
        <taxon>Actinomycetota</taxon>
        <taxon>Actinomycetes</taxon>
        <taxon>Streptosporangiales</taxon>
        <taxon>Thermomonosporaceae</taxon>
        <taxon>Actinoallomurus</taxon>
    </lineage>
</organism>
<evidence type="ECO:0000313" key="9">
    <source>
        <dbReference type="EMBL" id="GLY85755.1"/>
    </source>
</evidence>
<feature type="compositionally biased region" description="Basic and acidic residues" evidence="6">
    <location>
        <begin position="1"/>
        <end position="13"/>
    </location>
</feature>
<evidence type="ECO:0000256" key="6">
    <source>
        <dbReference type="SAM" id="MobiDB-lite"/>
    </source>
</evidence>
<comment type="subcellular location">
    <subcellularLocation>
        <location evidence="1">Cell membrane</location>
        <topology evidence="1">Multi-pass membrane protein</topology>
    </subcellularLocation>
</comment>
<keyword evidence="2" id="KW-1003">Cell membrane</keyword>
<sequence>MTQPPDHPEERAGAEGAAPPPDPAPENTSAASPPPAAEPYPAAPPISEPYGQSAPPGITAELAGRWSRLFAAIIDGIIYSVIGWIIAAPFAGASAMYDNKHLGSRLAANGITAIIAIIYFTWQHGKWGQTIGKRALGIRVVRAQDGGPIGYGTAAWRVLFTYLITYVTCGLGGLLDDLWILWDSNKQALHDKVVKTYVVKADGPDPYAGN</sequence>
<keyword evidence="10" id="KW-1185">Reference proteome</keyword>
<evidence type="ECO:0000313" key="10">
    <source>
        <dbReference type="Proteomes" id="UP001165074"/>
    </source>
</evidence>
<dbReference type="AlphaFoldDB" id="A0A9W6S0L0"/>
<feature type="region of interest" description="Disordered" evidence="6">
    <location>
        <begin position="1"/>
        <end position="52"/>
    </location>
</feature>